<accession>A0ACB8R3Z2</accession>
<comment type="caution">
    <text evidence="1">The sequence shown here is derived from an EMBL/GenBank/DDBJ whole genome shotgun (WGS) entry which is preliminary data.</text>
</comment>
<reference evidence="1" key="1">
    <citation type="submission" date="2021-02" db="EMBL/GenBank/DDBJ databases">
        <authorList>
            <consortium name="DOE Joint Genome Institute"/>
            <person name="Ahrendt S."/>
            <person name="Looney B.P."/>
            <person name="Miyauchi S."/>
            <person name="Morin E."/>
            <person name="Drula E."/>
            <person name="Courty P.E."/>
            <person name="Chicoki N."/>
            <person name="Fauchery L."/>
            <person name="Kohler A."/>
            <person name="Kuo A."/>
            <person name="Labutti K."/>
            <person name="Pangilinan J."/>
            <person name="Lipzen A."/>
            <person name="Riley R."/>
            <person name="Andreopoulos W."/>
            <person name="He G."/>
            <person name="Johnson J."/>
            <person name="Barry K.W."/>
            <person name="Grigoriev I.V."/>
            <person name="Nagy L."/>
            <person name="Hibbett D."/>
            <person name="Henrissat B."/>
            <person name="Matheny P.B."/>
            <person name="Labbe J."/>
            <person name="Martin F."/>
        </authorList>
    </citation>
    <scope>NUCLEOTIDE SEQUENCE</scope>
    <source>
        <strain evidence="1">FP105234-sp</strain>
    </source>
</reference>
<protein>
    <submittedName>
        <fullName evidence="1">Uncharacterized protein</fullName>
    </submittedName>
</protein>
<name>A0ACB8R3Z2_9AGAM</name>
<reference evidence="1" key="2">
    <citation type="journal article" date="2022" name="New Phytol.">
        <title>Evolutionary transition to the ectomycorrhizal habit in the genomes of a hyperdiverse lineage of mushroom-forming fungi.</title>
        <authorList>
            <person name="Looney B."/>
            <person name="Miyauchi S."/>
            <person name="Morin E."/>
            <person name="Drula E."/>
            <person name="Courty P.E."/>
            <person name="Kohler A."/>
            <person name="Kuo A."/>
            <person name="LaButti K."/>
            <person name="Pangilinan J."/>
            <person name="Lipzen A."/>
            <person name="Riley R."/>
            <person name="Andreopoulos W."/>
            <person name="He G."/>
            <person name="Johnson J."/>
            <person name="Nolan M."/>
            <person name="Tritt A."/>
            <person name="Barry K.W."/>
            <person name="Grigoriev I.V."/>
            <person name="Nagy L.G."/>
            <person name="Hibbett D."/>
            <person name="Henrissat B."/>
            <person name="Matheny P.B."/>
            <person name="Labbe J."/>
            <person name="Martin F.M."/>
        </authorList>
    </citation>
    <scope>NUCLEOTIDE SEQUENCE</scope>
    <source>
        <strain evidence="1">FP105234-sp</strain>
    </source>
</reference>
<dbReference type="Proteomes" id="UP000814033">
    <property type="component" value="Unassembled WGS sequence"/>
</dbReference>
<sequence length="163" mass="18725">MYKTVAKKVKPVPGVFPQEALVRRTIPRDPLGSLSELPIQPPMFAPTPKITADRMESLEINKDGFLWPQEERLFQHIFTIHEDALAFEETDRGTLRESYFSPYVIPTVPHIPWECKNIPIPPGIRQKVIDLLRDKIKAGVYEQCQSAYKARWFCCTICKISIG</sequence>
<gene>
    <name evidence="1" type="ORF">FA95DRAFT_1585415</name>
</gene>
<dbReference type="EMBL" id="MU276405">
    <property type="protein sequence ID" value="KAI0038824.1"/>
    <property type="molecule type" value="Genomic_DNA"/>
</dbReference>
<evidence type="ECO:0000313" key="2">
    <source>
        <dbReference type="Proteomes" id="UP000814033"/>
    </source>
</evidence>
<evidence type="ECO:0000313" key="1">
    <source>
        <dbReference type="EMBL" id="KAI0038824.1"/>
    </source>
</evidence>
<proteinExistence type="predicted"/>
<keyword evidence="2" id="KW-1185">Reference proteome</keyword>
<organism evidence="1 2">
    <name type="scientific">Auriscalpium vulgare</name>
    <dbReference type="NCBI Taxonomy" id="40419"/>
    <lineage>
        <taxon>Eukaryota</taxon>
        <taxon>Fungi</taxon>
        <taxon>Dikarya</taxon>
        <taxon>Basidiomycota</taxon>
        <taxon>Agaricomycotina</taxon>
        <taxon>Agaricomycetes</taxon>
        <taxon>Russulales</taxon>
        <taxon>Auriscalpiaceae</taxon>
        <taxon>Auriscalpium</taxon>
    </lineage>
</organism>